<keyword evidence="5" id="KW-1185">Reference proteome</keyword>
<keyword evidence="2" id="KW-0812">Transmembrane</keyword>
<feature type="transmembrane region" description="Helical" evidence="2">
    <location>
        <begin position="263"/>
        <end position="282"/>
    </location>
</feature>
<dbReference type="Proteomes" id="UP001243330">
    <property type="component" value="Unassembled WGS sequence"/>
</dbReference>
<dbReference type="InterPro" id="IPR046529">
    <property type="entry name" value="DUF6594"/>
</dbReference>
<dbReference type="AlphaFoldDB" id="A0AAD9AYV8"/>
<proteinExistence type="predicted"/>
<feature type="transmembrane region" description="Helical" evidence="2">
    <location>
        <begin position="231"/>
        <end position="251"/>
    </location>
</feature>
<feature type="region of interest" description="Disordered" evidence="1">
    <location>
        <begin position="1"/>
        <end position="35"/>
    </location>
</feature>
<dbReference type="PANTHER" id="PTHR34502">
    <property type="entry name" value="DUF6594 DOMAIN-CONTAINING PROTEIN-RELATED"/>
    <property type="match status" value="1"/>
</dbReference>
<feature type="domain" description="DUF6594" evidence="3">
    <location>
        <begin position="48"/>
        <end position="293"/>
    </location>
</feature>
<reference evidence="4" key="1">
    <citation type="submission" date="2023-01" db="EMBL/GenBank/DDBJ databases">
        <title>Colletotrichum chrysophilum M932 genome sequence.</title>
        <authorList>
            <person name="Baroncelli R."/>
        </authorList>
    </citation>
    <scope>NUCLEOTIDE SEQUENCE</scope>
    <source>
        <strain evidence="4">M932</strain>
    </source>
</reference>
<comment type="caution">
    <text evidence="4">The sequence shown here is derived from an EMBL/GenBank/DDBJ whole genome shotgun (WGS) entry which is preliminary data.</text>
</comment>
<evidence type="ECO:0000256" key="1">
    <source>
        <dbReference type="SAM" id="MobiDB-lite"/>
    </source>
</evidence>
<evidence type="ECO:0000259" key="3">
    <source>
        <dbReference type="Pfam" id="PF20237"/>
    </source>
</evidence>
<name>A0AAD9AYV8_9PEZI</name>
<accession>A0AAD9AYV8</accession>
<evidence type="ECO:0000256" key="2">
    <source>
        <dbReference type="SAM" id="Phobius"/>
    </source>
</evidence>
<keyword evidence="2" id="KW-0472">Membrane</keyword>
<dbReference type="EMBL" id="JAQOWY010000024">
    <property type="protein sequence ID" value="KAK1855220.1"/>
    <property type="molecule type" value="Genomic_DNA"/>
</dbReference>
<evidence type="ECO:0000313" key="5">
    <source>
        <dbReference type="Proteomes" id="UP001243330"/>
    </source>
</evidence>
<gene>
    <name evidence="4" type="ORF">CCHR01_02122</name>
</gene>
<organism evidence="4 5">
    <name type="scientific">Colletotrichum chrysophilum</name>
    <dbReference type="NCBI Taxonomy" id="1836956"/>
    <lineage>
        <taxon>Eukaryota</taxon>
        <taxon>Fungi</taxon>
        <taxon>Dikarya</taxon>
        <taxon>Ascomycota</taxon>
        <taxon>Pezizomycotina</taxon>
        <taxon>Sordariomycetes</taxon>
        <taxon>Hypocreomycetidae</taxon>
        <taxon>Glomerellales</taxon>
        <taxon>Glomerellaceae</taxon>
        <taxon>Colletotrichum</taxon>
        <taxon>Colletotrichum gloeosporioides species complex</taxon>
    </lineage>
</organism>
<keyword evidence="2" id="KW-1133">Transmembrane helix</keyword>
<protein>
    <recommendedName>
        <fullName evidence="3">DUF6594 domain-containing protein</fullName>
    </recommendedName>
</protein>
<dbReference type="PANTHER" id="PTHR34502:SF4">
    <property type="entry name" value="DUF6594 DOMAIN-CONTAINING PROTEIN"/>
    <property type="match status" value="1"/>
</dbReference>
<feature type="compositionally biased region" description="Low complexity" evidence="1">
    <location>
        <begin position="1"/>
        <end position="27"/>
    </location>
</feature>
<evidence type="ECO:0000313" key="4">
    <source>
        <dbReference type="EMBL" id="KAK1855220.1"/>
    </source>
</evidence>
<sequence length="326" mass="37154">MLDRPSTSSRTARSTTCSQTSSRPPSTIAYEKPADDEVHQKPWKYIGYKGYSDFISSEDDFFLLRRFDELNVRIALAMQDEISQLEEELENVDKGTMAANAPDFNNGTLRGDIEGRSTLIKEISQKLRHYNELILQQSALRRYSKAPKRDRKNLQNWHFNHDYAAIAREEQAYLEKEDLVSVAYTEKTPLRKAIDSSLRLRTLSVWRHREDATPSYDAPEVSYYSEKRMNAFASAMIIAIGVVMLLTPIWILQAMGDLKGNLAVINVFVFIFLLVLSLAMVAKPFEALGATAAVRSSSDGVHTTWLIIAVGDCADYLYKFRQYRVQ</sequence>
<dbReference type="Pfam" id="PF20237">
    <property type="entry name" value="DUF6594"/>
    <property type="match status" value="1"/>
</dbReference>